<evidence type="ECO:0000256" key="2">
    <source>
        <dbReference type="ARBA" id="ARBA00023136"/>
    </source>
</evidence>
<dbReference type="RefSeq" id="WP_008620524.1">
    <property type="nucleotide sequence ID" value="NZ_AP025941.1"/>
</dbReference>
<proteinExistence type="predicted"/>
<keyword evidence="2" id="KW-0472">Membrane</keyword>
<gene>
    <name evidence="5" type="ORF">PCLFYP37_03284</name>
</gene>
<protein>
    <recommendedName>
        <fullName evidence="6">TonB-dependent receptor</fullName>
    </recommendedName>
</protein>
<keyword evidence="3" id="KW-0998">Cell outer membrane</keyword>
<dbReference type="Gene3D" id="2.40.170.20">
    <property type="entry name" value="TonB-dependent receptor, beta-barrel domain"/>
    <property type="match status" value="1"/>
</dbReference>
<sequence>MGKKTTLILSAFFVSALLHAQQTDTLAVLQQRAQNENADFSFTESQLNEDDDAGQTVSAITGVGNDLYLSEVGYLFSPMRFRLRAYQNSNNDMFINGIQFNDAERGVFSYSSIGGLNDATRNREGSPFFLMNQFGYTSVGGADNINVRAGQYATGHKLSLSGTNRNYRARGMYTYSSGLMSNGWAFTGSIGYRWANEGFVEGTFYNSFSYLLGFEKRFNDRHSLSFTTWGSPTERAQQGSSTEEAYWLANDHYYNPNWGYQNGEKRNARVVNSFEPTAIVTWDFDINERTKLSTSFSGKYSMYASSALGWSGNAADPRPDYYKKLPSGQISGNVFNQPLSDEDVETWQNAYNYWTSAKSHRQLDWDAMYFANAQQNTLGGEALYYVENRHNDQMAFNFGSTLKRDMDEYGYITAGVNASTTKGMHYKTMKDLLGANKYTDVDKFSVRDYGYNSSMIQNDLDNPNRLIGEDDKFGYNYNIFVNKANVWANYQFDKSFYSLFFAGRLGGTTMEREGLMRNGRAANNSKGKSGTAKFLESGAKAGATFRIGGKHVFNVGLGYEENAPLPYNAFIAPRLKNDFATNLTNEEVMTAEASYAFNGPIFAFKVSGYYTRFNNVTELDQFYNDQESRYTYLSMTGVEKEYMGVELAASVKLTSNLTLKALGTFNNAEYVNNPNANLTYENESETTQDVVYIDGMKESGTPLSAYSLGLDYNVKGWFFSINGNYYHRGFIDFSTYRRLGKVLGVSAGENGTVGEDGNKVSVNIPGQEEFDGGFMLDLSIGKYIRLQKGRALSINLTLNNVTNNTDMKTGGYEQNRDDAYDDGRERPYQFSRHSKYYYAQGLNGFLNIGFRF</sequence>
<dbReference type="AlphaFoldDB" id="A0A6N3G853"/>
<evidence type="ECO:0008006" key="6">
    <source>
        <dbReference type="Google" id="ProtNLM"/>
    </source>
</evidence>
<dbReference type="SUPFAM" id="SSF56935">
    <property type="entry name" value="Porins"/>
    <property type="match status" value="1"/>
</dbReference>
<reference evidence="5" key="1">
    <citation type="submission" date="2019-11" db="EMBL/GenBank/DDBJ databases">
        <authorList>
            <person name="Feng L."/>
        </authorList>
    </citation>
    <scope>NUCLEOTIDE SEQUENCE</scope>
    <source>
        <strain evidence="5">PclaraLFYP37</strain>
    </source>
</reference>
<dbReference type="GeneID" id="93557620"/>
<evidence type="ECO:0000256" key="3">
    <source>
        <dbReference type="ARBA" id="ARBA00023237"/>
    </source>
</evidence>
<feature type="chain" id="PRO_5027003639" description="TonB-dependent receptor" evidence="4">
    <location>
        <begin position="21"/>
        <end position="852"/>
    </location>
</feature>
<feature type="signal peptide" evidence="4">
    <location>
        <begin position="1"/>
        <end position="20"/>
    </location>
</feature>
<evidence type="ECO:0000313" key="5">
    <source>
        <dbReference type="EMBL" id="VYU60898.1"/>
    </source>
</evidence>
<keyword evidence="4" id="KW-0732">Signal</keyword>
<dbReference type="InterPro" id="IPR036942">
    <property type="entry name" value="Beta-barrel_TonB_sf"/>
</dbReference>
<evidence type="ECO:0000256" key="4">
    <source>
        <dbReference type="SAM" id="SignalP"/>
    </source>
</evidence>
<evidence type="ECO:0000256" key="1">
    <source>
        <dbReference type="ARBA" id="ARBA00004442"/>
    </source>
</evidence>
<organism evidence="5">
    <name type="scientific">Paraprevotella clara</name>
    <dbReference type="NCBI Taxonomy" id="454154"/>
    <lineage>
        <taxon>Bacteria</taxon>
        <taxon>Pseudomonadati</taxon>
        <taxon>Bacteroidota</taxon>
        <taxon>Bacteroidia</taxon>
        <taxon>Bacteroidales</taxon>
        <taxon>Prevotellaceae</taxon>
        <taxon>Paraprevotella</taxon>
    </lineage>
</organism>
<dbReference type="EMBL" id="CACRUT010000028">
    <property type="protein sequence ID" value="VYU60898.1"/>
    <property type="molecule type" value="Genomic_DNA"/>
</dbReference>
<name>A0A6N3G853_9BACT</name>
<dbReference type="GO" id="GO:0009279">
    <property type="term" value="C:cell outer membrane"/>
    <property type="evidence" value="ECO:0007669"/>
    <property type="project" value="UniProtKB-SubCell"/>
</dbReference>
<accession>A0A6N3G853</accession>
<comment type="subcellular location">
    <subcellularLocation>
        <location evidence="1">Cell outer membrane</location>
    </subcellularLocation>
</comment>